<keyword evidence="6" id="KW-1185">Reference proteome</keyword>
<dbReference type="SUPFAM" id="SSF52058">
    <property type="entry name" value="L domain-like"/>
    <property type="match status" value="6"/>
</dbReference>
<organism evidence="5 6">
    <name type="scientific">Tenebrio molitor</name>
    <name type="common">Yellow mealworm beetle</name>
    <dbReference type="NCBI Taxonomy" id="7067"/>
    <lineage>
        <taxon>Eukaryota</taxon>
        <taxon>Metazoa</taxon>
        <taxon>Ecdysozoa</taxon>
        <taxon>Arthropoda</taxon>
        <taxon>Hexapoda</taxon>
        <taxon>Insecta</taxon>
        <taxon>Pterygota</taxon>
        <taxon>Neoptera</taxon>
        <taxon>Endopterygota</taxon>
        <taxon>Coleoptera</taxon>
        <taxon>Polyphaga</taxon>
        <taxon>Cucujiformia</taxon>
        <taxon>Tenebrionidae</taxon>
        <taxon>Tenebrio</taxon>
    </lineage>
</organism>
<reference evidence="5" key="2">
    <citation type="submission" date="2021-08" db="EMBL/GenBank/DDBJ databases">
        <authorList>
            <person name="Eriksson T."/>
        </authorList>
    </citation>
    <scope>NUCLEOTIDE SEQUENCE</scope>
    <source>
        <strain evidence="5">Stoneville</strain>
        <tissue evidence="5">Whole head</tissue>
    </source>
</reference>
<dbReference type="Proteomes" id="UP000719412">
    <property type="component" value="Unassembled WGS sequence"/>
</dbReference>
<keyword evidence="2" id="KW-0677">Repeat</keyword>
<dbReference type="Pfam" id="PF13306">
    <property type="entry name" value="LRR_5"/>
    <property type="match status" value="1"/>
</dbReference>
<evidence type="ECO:0000313" key="6">
    <source>
        <dbReference type="Proteomes" id="UP000719412"/>
    </source>
</evidence>
<dbReference type="SMART" id="SM00365">
    <property type="entry name" value="LRR_SD22"/>
    <property type="match status" value="8"/>
</dbReference>
<comment type="caution">
    <text evidence="5">The sequence shown here is derived from an EMBL/GenBank/DDBJ whole genome shotgun (WGS) entry which is preliminary data.</text>
</comment>
<protein>
    <recommendedName>
        <fullName evidence="7">Chaoptin</fullName>
    </recommendedName>
</protein>
<evidence type="ECO:0008006" key="7">
    <source>
        <dbReference type="Google" id="ProtNLM"/>
    </source>
</evidence>
<dbReference type="InterPro" id="IPR003591">
    <property type="entry name" value="Leu-rich_rpt_typical-subtyp"/>
</dbReference>
<evidence type="ECO:0000256" key="3">
    <source>
        <dbReference type="SAM" id="MobiDB-lite"/>
    </source>
</evidence>
<dbReference type="InterPro" id="IPR001611">
    <property type="entry name" value="Leu-rich_rpt"/>
</dbReference>
<keyword evidence="4" id="KW-0472">Membrane</keyword>
<proteinExistence type="predicted"/>
<dbReference type="SMART" id="SM00369">
    <property type="entry name" value="LRR_TYP"/>
    <property type="match status" value="26"/>
</dbReference>
<dbReference type="PROSITE" id="PS51450">
    <property type="entry name" value="LRR"/>
    <property type="match status" value="2"/>
</dbReference>
<evidence type="ECO:0000256" key="2">
    <source>
        <dbReference type="ARBA" id="ARBA00022737"/>
    </source>
</evidence>
<feature type="region of interest" description="Disordered" evidence="3">
    <location>
        <begin position="38"/>
        <end position="60"/>
    </location>
</feature>
<dbReference type="InterPro" id="IPR039227">
    <property type="entry name" value="GNG13"/>
</dbReference>
<gene>
    <name evidence="5" type="ORF">GEV33_012402</name>
</gene>
<evidence type="ECO:0000313" key="5">
    <source>
        <dbReference type="EMBL" id="KAH0810389.1"/>
    </source>
</evidence>
<name>A0A8J6H8U9_TENMO</name>
<dbReference type="InterPro" id="IPR026906">
    <property type="entry name" value="LRR_5"/>
</dbReference>
<dbReference type="InterPro" id="IPR032675">
    <property type="entry name" value="LRR_dom_sf"/>
</dbReference>
<keyword evidence="1" id="KW-0433">Leucine-rich repeat</keyword>
<dbReference type="PANTHER" id="PTHR15936:SF2">
    <property type="entry name" value="GUANINE NUCLEOTIDE-BINDING PROTEIN G(I)_G(S)_G(O) SUBUNIT GAMMA-13"/>
    <property type="match status" value="1"/>
</dbReference>
<dbReference type="GO" id="GO:0005834">
    <property type="term" value="C:heterotrimeric G-protein complex"/>
    <property type="evidence" value="ECO:0007669"/>
    <property type="project" value="InterPro"/>
</dbReference>
<feature type="transmembrane region" description="Helical" evidence="4">
    <location>
        <begin position="6"/>
        <end position="31"/>
    </location>
</feature>
<dbReference type="Pfam" id="PF13855">
    <property type="entry name" value="LRR_8"/>
    <property type="match status" value="8"/>
</dbReference>
<dbReference type="GO" id="GO:0007200">
    <property type="term" value="P:phospholipase C-activating G protein-coupled receptor signaling pathway"/>
    <property type="evidence" value="ECO:0007669"/>
    <property type="project" value="InterPro"/>
</dbReference>
<dbReference type="EMBL" id="JABDTM020027509">
    <property type="protein sequence ID" value="KAH0810389.1"/>
    <property type="molecule type" value="Genomic_DNA"/>
</dbReference>
<accession>A0A8J6H8U9</accession>
<keyword evidence="4" id="KW-1133">Transmembrane helix</keyword>
<dbReference type="PROSITE" id="PS51257">
    <property type="entry name" value="PROKAR_LIPOPROTEIN"/>
    <property type="match status" value="1"/>
</dbReference>
<dbReference type="Gene3D" id="3.80.10.10">
    <property type="entry name" value="Ribonuclease Inhibitor"/>
    <property type="match status" value="9"/>
</dbReference>
<dbReference type="PANTHER" id="PTHR15936">
    <property type="entry name" value="GUANINE NUCLEOTIDE-BINDING PROTEIN G I /G S /G O GAMMA-13 SUBUNIT"/>
    <property type="match status" value="1"/>
</dbReference>
<evidence type="ECO:0000256" key="4">
    <source>
        <dbReference type="SAM" id="Phobius"/>
    </source>
</evidence>
<reference evidence="5" key="1">
    <citation type="journal article" date="2020" name="J Insects Food Feed">
        <title>The yellow mealworm (Tenebrio molitor) genome: a resource for the emerging insects as food and feed industry.</title>
        <authorList>
            <person name="Eriksson T."/>
            <person name="Andere A."/>
            <person name="Kelstrup H."/>
            <person name="Emery V."/>
            <person name="Picard C."/>
        </authorList>
    </citation>
    <scope>NUCLEOTIDE SEQUENCE</scope>
    <source>
        <strain evidence="5">Stoneville</strain>
        <tissue evidence="5">Whole head</tissue>
    </source>
</reference>
<keyword evidence="4" id="KW-0812">Transmembrane</keyword>
<evidence type="ECO:0000256" key="1">
    <source>
        <dbReference type="ARBA" id="ARBA00022614"/>
    </source>
</evidence>
<dbReference type="GO" id="GO:0050909">
    <property type="term" value="P:sensory perception of taste"/>
    <property type="evidence" value="ECO:0007669"/>
    <property type="project" value="InterPro"/>
</dbReference>
<sequence length="2340" mass="266692">MQKRDIVLTAVFSSLAALILIAGIGAACYFFHKRRRKRDDDDDEDSPDANSSRLEAGHEKKSRLNGFLSLKTPLISTKTLGRGSHRDPYRCGGCEMGPRQECGVDDESQLTQMEYTIMYTGKKSETKTDTIVSMRPDAKEISLDTMNNTILCNRMLNNLQNISRLVVYARNIVQIESGFLRGQDLDDTLEIGHGWIKCIRKHTFANLQIAILNLPDNKIATIEDEAFVNMSRLERISLEANLLAKVEPGSFVGLPQLVEFRAGDNKITHLQKSVFGFLRQNNSIVDVHENLIEFVDEDIFSGSIAENVELIMERNAIGDLSRRMFEGDSNFKCNITLMDYTTWTRDYNESKTTTSKIVTAVYDMLVIVYVRDNKILCNKMFDTVLNISSLNIYAKNVVEIEKHFLQRRDLEDRLEINHGNMKTIRRQTFVDLRIRLLLLESNNIMRIENEAFVNLSRLEQLNLSRNKLKELNWESFVGLPKLKTFFSSLNRISKLQKNAFQFLQSDNASIVLNANVIETVEQEVFSELTIGIDTLDLSVNKIKILPAGVFKGSCFLKVDLSDNNIQHISSGVFEGLHVQNLDLTFNPLDNGTLVLLEIWASAENVSLRHLPPPPHHHLLKRLRAGSNTRVSSSFDFIVKEIVATHVVEIETNFLQGKGLGNRLDIRDGKFLTIKKHTFHDLEITFLSLFGNKITTIEEEAFVNLSQLKTLILDGNQLKELNPWSFVSLPQLGSFSAAGNVISKLQNNVFEFLENKKAFIDLTSNCIDTVDKGAFDGSNATNVMLILTNNRIEFLPPEIFQHHRVVRLDRYNSSISKISPEYFEVDFNLTFLNIDCNPLDEKTLQALFDWKTENNLSTTWVPCSAGHEPDNTKIFDKLRNVKSLSIQATNVIQIETNFLQGKGLGNNLAIRDGKIQTIKKHTFHNLEITTLSFGNKITTIEEEAFVNLPRLMTLSLDRNQLKELNPRSFVSLPQLADFRAAENVISKLQKNVFGFLENKKASIYLSRNCIEVFDKGAFDGSNTTTVTIFLRNNRIEFIPPEICQHHRFVEIDVSNNRISKISPEFFEEDFNITFLNINCNPLDENTLQALLDWRNQNNFFERWYPCYFGQGSGNTYCHRQPGEELSGRRTRLLPGWCDVPRGMQPGGGVWSGKTQTIKKHTFHNLEITSLSLSGKKITTIEAFVNLSQLKTLILDRKQVKELNPRSFVGLPHLDKFRGARNGILKLQKNVFEFLENRKFAQLPKKDKLLFTTKCQGNAIRNTYHAKRYRYQPSLVTTMSSSIYVVFYLITCVSTESSSGCSKAQNNQVEYTVLNNNSATFQMRTNSIIRTEYDTVDLTVYLGNNTILCSKIFDKFHNLKSIFIQATNVVEIEMNFLQDKGLGSRLDIRHGKFQSIKKHTFHNLEITFLSLSGNKITTIEEEAFVNLSQLKTLILDANQLNELSPWTFVSLPQLDSFSAAGNVISKLQKNVFEFLENKKAFIDLSRNCIEVVDKGAFDGSNATNVILILTNNRIEFLPPEIFQHHRVVRFDRSNSRISKISPEYFEQPSLVTTMSSSIYVVFYLISCVSTASSSGCSKAQINQVEYNILNKNSATFEKRTGSIIRTEYNTVKVEVDLGNKTILCSKIFELYNLKSIIIYATNVVEIETNFLQGKGLDNNLGIRDGKIQTIKKHTFHDLEITSLSLFGNKITTIEEEAFANLSRLNTLNLNGNQLKELNPRSFVSLPQLADFRAAENVISKLQKNVFGFLENKKASIYLSRNCIEVFDKGAFDGSNTTTVTIFLRNNRIEFIPPEICQHHRFVEIDVSNNRISKISPEFFEEDFNITFLNINCNPLDENTLQALLDWRNQNNFFERWYPCYFGQGSGNTYCHRVFRKPGENLSGRRTRLLPGWCGVPRGMQPGGGVWSGKTQTIKTRTFHNLEITALSLYGNKITTIEEEAQNAYPGQKASEKTKSAEFCWLATAGQLQSCQKRDSETPKKCVCVSGKQKTRVHEMDGACESYHKCVILQNPQPIEIRKTIVYIHTIISEFNIYERKTILEEYAFVDGCNKDRINQVEYSIFTNKSKTFQMRTDNILRIGDNVLTVDVDLGNNTILCSKIFDKLRNIRCLSIQATSVVEIETNFLQGKGLDSRLEIHDGKFQTIKKHTFHDLEITFLFLLENKITTIEEEAFANLSRLKILNLNGNQLKELNPRSFVGLPQLDDFRAIENVISKLQKNVFGFLENREATIDLSSNCIEVVDKGVFDGSNATTVDICLRNNRIEFIPPVICQHHRFVKIDVCNNRISKISPEFFEEDFNITFLNTDCNPLDENTLQTFVVVPWGRMASLRDRAVLLLAGVSEAW</sequence>
<dbReference type="GO" id="GO:0031681">
    <property type="term" value="F:G-protein beta-subunit binding"/>
    <property type="evidence" value="ECO:0007669"/>
    <property type="project" value="InterPro"/>
</dbReference>